<feature type="compositionally biased region" description="Low complexity" evidence="1">
    <location>
        <begin position="25"/>
        <end position="56"/>
    </location>
</feature>
<proteinExistence type="predicted"/>
<dbReference type="VEuPathDB" id="CryptoDB:Cvel_28605"/>
<feature type="compositionally biased region" description="Basic and acidic residues" evidence="1">
    <location>
        <begin position="70"/>
        <end position="94"/>
    </location>
</feature>
<dbReference type="Gene3D" id="1.10.260.100">
    <property type="match status" value="1"/>
</dbReference>
<feature type="region of interest" description="Disordered" evidence="1">
    <location>
        <begin position="1"/>
        <end position="125"/>
    </location>
</feature>
<evidence type="ECO:0000256" key="1">
    <source>
        <dbReference type="SAM" id="MobiDB-lite"/>
    </source>
</evidence>
<protein>
    <recommendedName>
        <fullName evidence="3">STI1 domain-containing protein</fullName>
    </recommendedName>
</protein>
<evidence type="ECO:0008006" key="3">
    <source>
        <dbReference type="Google" id="ProtNLM"/>
    </source>
</evidence>
<accession>A0A0G4HL24</accession>
<dbReference type="AlphaFoldDB" id="A0A0G4HL24"/>
<name>A0A0G4HL24_9ALVE</name>
<evidence type="ECO:0000313" key="2">
    <source>
        <dbReference type="EMBL" id="CEM44775.1"/>
    </source>
</evidence>
<reference evidence="2" key="1">
    <citation type="submission" date="2014-11" db="EMBL/GenBank/DDBJ databases">
        <authorList>
            <person name="Otto D Thomas"/>
            <person name="Naeem Raeece"/>
        </authorList>
    </citation>
    <scope>NUCLEOTIDE SEQUENCE</scope>
</reference>
<feature type="region of interest" description="Disordered" evidence="1">
    <location>
        <begin position="234"/>
        <end position="255"/>
    </location>
</feature>
<feature type="compositionally biased region" description="Basic and acidic residues" evidence="1">
    <location>
        <begin position="113"/>
        <end position="125"/>
    </location>
</feature>
<feature type="compositionally biased region" description="Basic and acidic residues" evidence="1">
    <location>
        <begin position="241"/>
        <end position="255"/>
    </location>
</feature>
<sequence>MSADDCSEPPPLEDMSEMLNKMRMSNPSPSVNPASNSLSAKSTQQQQCQKETPEQSGVKAKDQQAAPSSLKKEGPKIIEVLPEKKKEEKTEQPKKKSSSAFGMRKGFLSGGSRESKPKEKKKETDITPKITYIAPKRDAKPGLQLPEVQAAMNAQIGHIREGSWVTPDLQRNLVNNPALLQGFCNPKVQDFIALAQKDPDAAKAKYRDDPEVQSFYTQFAGMMGNHFGKLAEQEEAQAKQAQKEQAVENRRNFLG</sequence>
<dbReference type="EMBL" id="CDMZ01003011">
    <property type="protein sequence ID" value="CEM44775.1"/>
    <property type="molecule type" value="Genomic_DNA"/>
</dbReference>
<organism evidence="2">
    <name type="scientific">Chromera velia CCMP2878</name>
    <dbReference type="NCBI Taxonomy" id="1169474"/>
    <lineage>
        <taxon>Eukaryota</taxon>
        <taxon>Sar</taxon>
        <taxon>Alveolata</taxon>
        <taxon>Colpodellida</taxon>
        <taxon>Chromeraceae</taxon>
        <taxon>Chromera</taxon>
    </lineage>
</organism>
<gene>
    <name evidence="2" type="ORF">Cvel_28605</name>
</gene>